<sequence>MFTEGLDESAIQWINQGSKPKLEVEDPPPSLIRSPLAEKISTSDRFPRSPILSSANSLNSPVLPPLKFHSALLQPRNLAFGYGDHHVDDESDVSMEDAFSDEELSAPSNIDFSDSPIPHNYDEEQLFGSKPQGRCGILKTGLANQNLTIQVPCSVRRFTDGEVGFNKCVQRKLTPVGGAVRFQKKVHLSNVKCLDDAVGLGTPSAPPIIDGDFSIERDSESSVKNEPTDRASWPSRDSVDYDGSKSESSIEQKPNTVTKTTEPGERCCYFYLHSLQRSQFLFLSFYLRNSPSSDLLSFYIKLCRLDNTLTDDIERQTPHLQYYSNSSCNSQYAWQTLITYDACIRLCLQAWAKGCTEAPEFLKDECLALRGVKLTDGKNTRNSEQTVPLKIMKVVGKIRVEEYRNMTSYVKTAVKKLRIIPRQKLKITKSQRGSHYMQAGVEYVRHVSSLVKTGINSMKSATFSLASEEPLHCLIQLKSTTEEHESEPSSAILLRPGSGDYHDFFPLSQGDALIVEVQDSKKTVHGEARIPISSLSDNPSDRIRWWPVYHDERECVGKIQLSIGSTMTSNENTHIKSAAVVETQAYDLLLEGAMSAQHFHSRNLRINGHWKWLLDAFADYYGVSNSYAKLRYLLHVMNVATPTKDCLELVRELLEPLIKARSERSLTRQERSMLSDCETQIESLLATVFENYKSLDENSPSGLTDHFGPSIESAAPALDPAVQVYTSLHDILSLDAQTILRNYLQTAARKRCRKHMMETDEFVSSTSECYQMDTITISTAYLKMKNLCVSIRNEIQADIKIHNQHTIHGQHIFPSTELCKRLRAFLSALPPSSPQAHVNELLVAAADFERDFESWNIRFGGVDSRNLFHNYIMVWIQDVQLSLLDLCKAEKVPWAGVTTNHSTSPFAEEMYEKIKDNLTQYEVVINRWPQYSLYLENAVANIERAIVKSLEKQYSDTLTPLKDSIPKRLHLQVQKIARRQSATVHLLPNQLGIFLNTLKRILDVLHCRVEDILNSWASCLPVMGDKKTLFGEQMNGITVLLRTKYKTYLQAIIGNVVNNIQANRNTRLKKILEETTETDGVAEVRERMQLLNSQLIDFISNLHEVFTSQIFIAVCRGLWDRMGEIILKFLEGRKENRIWYNGSSYALGILDDTFASQMQRLRGNALQDKDIEPPRSVIEARSILCKDTANATDPSNYFYI</sequence>
<dbReference type="AlphaFoldDB" id="A0AAQ3MEP9"/>
<feature type="compositionally biased region" description="Basic and acidic residues" evidence="1">
    <location>
        <begin position="237"/>
        <end position="250"/>
    </location>
</feature>
<organism evidence="2 3">
    <name type="scientific">Vigna mungo</name>
    <name type="common">Black gram</name>
    <name type="synonym">Phaseolus mungo</name>
    <dbReference type="NCBI Taxonomy" id="3915"/>
    <lineage>
        <taxon>Eukaryota</taxon>
        <taxon>Viridiplantae</taxon>
        <taxon>Streptophyta</taxon>
        <taxon>Embryophyta</taxon>
        <taxon>Tracheophyta</taxon>
        <taxon>Spermatophyta</taxon>
        <taxon>Magnoliopsida</taxon>
        <taxon>eudicotyledons</taxon>
        <taxon>Gunneridae</taxon>
        <taxon>Pentapetalae</taxon>
        <taxon>rosids</taxon>
        <taxon>fabids</taxon>
        <taxon>Fabales</taxon>
        <taxon>Fabaceae</taxon>
        <taxon>Papilionoideae</taxon>
        <taxon>50 kb inversion clade</taxon>
        <taxon>NPAAA clade</taxon>
        <taxon>indigoferoid/millettioid clade</taxon>
        <taxon>Phaseoleae</taxon>
        <taxon>Vigna</taxon>
    </lineage>
</organism>
<dbReference type="PANTHER" id="PTHR31110:SF3">
    <property type="entry name" value="PORTAL PROTEIN"/>
    <property type="match status" value="1"/>
</dbReference>
<feature type="region of interest" description="Disordered" evidence="1">
    <location>
        <begin position="1"/>
        <end position="45"/>
    </location>
</feature>
<proteinExistence type="predicted"/>
<name>A0AAQ3MEP9_VIGMU</name>
<protein>
    <submittedName>
        <fullName evidence="2">Uncharacterized protein</fullName>
    </submittedName>
</protein>
<dbReference type="EMBL" id="CP144690">
    <property type="protein sequence ID" value="WVY89642.1"/>
    <property type="molecule type" value="Genomic_DNA"/>
</dbReference>
<evidence type="ECO:0000313" key="2">
    <source>
        <dbReference type="EMBL" id="WVY89642.1"/>
    </source>
</evidence>
<feature type="region of interest" description="Disordered" evidence="1">
    <location>
        <begin position="209"/>
        <end position="260"/>
    </location>
</feature>
<evidence type="ECO:0000313" key="3">
    <source>
        <dbReference type="Proteomes" id="UP001374535"/>
    </source>
</evidence>
<feature type="compositionally biased region" description="Polar residues" evidence="1">
    <location>
        <begin position="251"/>
        <end position="260"/>
    </location>
</feature>
<reference evidence="2 3" key="1">
    <citation type="journal article" date="2023" name="Life. Sci Alliance">
        <title>Evolutionary insights into 3D genome organization and epigenetic landscape of Vigna mungo.</title>
        <authorList>
            <person name="Junaid A."/>
            <person name="Singh B."/>
            <person name="Bhatia S."/>
        </authorList>
    </citation>
    <scope>NUCLEOTIDE SEQUENCE [LARGE SCALE GENOMIC DNA]</scope>
    <source>
        <strain evidence="2">Urdbean</strain>
    </source>
</reference>
<accession>A0AAQ3MEP9</accession>
<feature type="compositionally biased region" description="Basic and acidic residues" evidence="1">
    <location>
        <begin position="214"/>
        <end position="229"/>
    </location>
</feature>
<keyword evidence="3" id="KW-1185">Reference proteome</keyword>
<gene>
    <name evidence="2" type="ORF">V8G54_035156</name>
</gene>
<evidence type="ECO:0000256" key="1">
    <source>
        <dbReference type="SAM" id="MobiDB-lite"/>
    </source>
</evidence>
<dbReference type="Proteomes" id="UP001374535">
    <property type="component" value="Chromosome 11"/>
</dbReference>
<dbReference type="PANTHER" id="PTHR31110">
    <property type="entry name" value="PESTICIDAL CRYSTAL CRY8BA PROTEIN"/>
    <property type="match status" value="1"/>
</dbReference>